<dbReference type="OrthoDB" id="9813903at2"/>
<evidence type="ECO:0000256" key="3">
    <source>
        <dbReference type="SAM" id="Coils"/>
    </source>
</evidence>
<feature type="domain" description="GGDEF" evidence="5">
    <location>
        <begin position="241"/>
        <end position="372"/>
    </location>
</feature>
<feature type="transmembrane region" description="Helical" evidence="4">
    <location>
        <begin position="151"/>
        <end position="170"/>
    </location>
</feature>
<dbReference type="SMART" id="SM00267">
    <property type="entry name" value="GGDEF"/>
    <property type="match status" value="1"/>
</dbReference>
<protein>
    <recommendedName>
        <fullName evidence="1">diguanylate cyclase</fullName>
        <ecNumber evidence="1">2.7.7.65</ecNumber>
    </recommendedName>
</protein>
<evidence type="ECO:0000313" key="7">
    <source>
        <dbReference type="Proteomes" id="UP000190750"/>
    </source>
</evidence>
<dbReference type="STRING" id="28066.RF819_09220"/>
<keyword evidence="4" id="KW-0812">Transmembrane</keyword>
<feature type="transmembrane region" description="Helical" evidence="4">
    <location>
        <begin position="26"/>
        <end position="41"/>
    </location>
</feature>
<feature type="transmembrane region" description="Helical" evidence="4">
    <location>
        <begin position="126"/>
        <end position="145"/>
    </location>
</feature>
<dbReference type="InterPro" id="IPR050469">
    <property type="entry name" value="Diguanylate_Cyclase"/>
</dbReference>
<dbReference type="Gene3D" id="3.30.70.270">
    <property type="match status" value="1"/>
</dbReference>
<dbReference type="InterPro" id="IPR029787">
    <property type="entry name" value="Nucleotide_cyclase"/>
</dbReference>
<dbReference type="EMBL" id="MTJN01000002">
    <property type="protein sequence ID" value="OOV06889.1"/>
    <property type="molecule type" value="Genomic_DNA"/>
</dbReference>
<accession>A0A1T1ARZ6</accession>
<organism evidence="6 7">
    <name type="scientific">Rhodoferax fermentans</name>
    <dbReference type="NCBI Taxonomy" id="28066"/>
    <lineage>
        <taxon>Bacteria</taxon>
        <taxon>Pseudomonadati</taxon>
        <taxon>Pseudomonadota</taxon>
        <taxon>Betaproteobacteria</taxon>
        <taxon>Burkholderiales</taxon>
        <taxon>Comamonadaceae</taxon>
        <taxon>Rhodoferax</taxon>
    </lineage>
</organism>
<reference evidence="6 7" key="1">
    <citation type="submission" date="2017-01" db="EMBL/GenBank/DDBJ databases">
        <title>Genome sequencing of Rhodoferax fermentans JCM 7819.</title>
        <authorList>
            <person name="Kim Y.J."/>
            <person name="Farh M.E.-A."/>
            <person name="Yang D.-C."/>
        </authorList>
    </citation>
    <scope>NUCLEOTIDE SEQUENCE [LARGE SCALE GENOMIC DNA]</scope>
    <source>
        <strain evidence="6 7">JCM 7819</strain>
    </source>
</reference>
<dbReference type="GO" id="GO:0043709">
    <property type="term" value="P:cell adhesion involved in single-species biofilm formation"/>
    <property type="evidence" value="ECO:0007669"/>
    <property type="project" value="TreeGrafter"/>
</dbReference>
<dbReference type="GO" id="GO:0005886">
    <property type="term" value="C:plasma membrane"/>
    <property type="evidence" value="ECO:0007669"/>
    <property type="project" value="TreeGrafter"/>
</dbReference>
<dbReference type="AlphaFoldDB" id="A0A1T1ARZ6"/>
<dbReference type="Proteomes" id="UP000190750">
    <property type="component" value="Unassembled WGS sequence"/>
</dbReference>
<dbReference type="InterPro" id="IPR007894">
    <property type="entry name" value="MASE2"/>
</dbReference>
<dbReference type="RefSeq" id="WP_143541647.1">
    <property type="nucleotide sequence ID" value="NZ_MTJN01000002.1"/>
</dbReference>
<evidence type="ECO:0000313" key="6">
    <source>
        <dbReference type="EMBL" id="OOV06889.1"/>
    </source>
</evidence>
<keyword evidence="7" id="KW-1185">Reference proteome</keyword>
<dbReference type="Pfam" id="PF00990">
    <property type="entry name" value="GGDEF"/>
    <property type="match status" value="1"/>
</dbReference>
<dbReference type="PROSITE" id="PS50887">
    <property type="entry name" value="GGDEF"/>
    <property type="match status" value="1"/>
</dbReference>
<name>A0A1T1ARZ6_RHOFE</name>
<evidence type="ECO:0000256" key="4">
    <source>
        <dbReference type="SAM" id="Phobius"/>
    </source>
</evidence>
<dbReference type="CDD" id="cd01949">
    <property type="entry name" value="GGDEF"/>
    <property type="match status" value="1"/>
</dbReference>
<sequence>MPEITPTAAPRGKTHWAVHVNHRHRSLGYAMLLVVVGLHVAPQDRSPLLWLVLVAHFAVYPQLAFWLARRAADPMAAEIRHMYLDALSLGAWIAVLHFPLWISFVMVIGCLLNLTLYRGTRGWLEALSLLAVGCALAGSITGWTLQPQTDPWVTALAIVSVSLYLFFVSLDSQKRSMRLRDTRQELQTKELALQQQLAEIQSLQTQLREQVRRDALTGLFNRHHLSDVMERELARCARDGQPLSLLMIDIDYFKRINDSYGHQVGDDVLRETARLLLERTRDSDMLFRYGGEEFLLVLVAADAVVAKAVAEELRQRYELSPLALAGRPVMATLSIGVATFADHGVDFYSLVQAADQALYRAKRAGRNRVEVA</sequence>
<dbReference type="FunFam" id="3.30.70.270:FF:000001">
    <property type="entry name" value="Diguanylate cyclase domain protein"/>
    <property type="match status" value="1"/>
</dbReference>
<dbReference type="InterPro" id="IPR043128">
    <property type="entry name" value="Rev_trsase/Diguanyl_cyclase"/>
</dbReference>
<proteinExistence type="predicted"/>
<dbReference type="InterPro" id="IPR000160">
    <property type="entry name" value="GGDEF_dom"/>
</dbReference>
<dbReference type="GO" id="GO:1902201">
    <property type="term" value="P:negative regulation of bacterial-type flagellum-dependent cell motility"/>
    <property type="evidence" value="ECO:0007669"/>
    <property type="project" value="TreeGrafter"/>
</dbReference>
<comment type="catalytic activity">
    <reaction evidence="2">
        <text>2 GTP = 3',3'-c-di-GMP + 2 diphosphate</text>
        <dbReference type="Rhea" id="RHEA:24898"/>
        <dbReference type="ChEBI" id="CHEBI:33019"/>
        <dbReference type="ChEBI" id="CHEBI:37565"/>
        <dbReference type="ChEBI" id="CHEBI:58805"/>
        <dbReference type="EC" id="2.7.7.65"/>
    </reaction>
</comment>
<feature type="transmembrane region" description="Helical" evidence="4">
    <location>
        <begin position="89"/>
        <end position="114"/>
    </location>
</feature>
<dbReference type="Pfam" id="PF05230">
    <property type="entry name" value="MASE2"/>
    <property type="match status" value="1"/>
</dbReference>
<evidence type="ECO:0000256" key="2">
    <source>
        <dbReference type="ARBA" id="ARBA00034247"/>
    </source>
</evidence>
<dbReference type="SUPFAM" id="SSF55073">
    <property type="entry name" value="Nucleotide cyclase"/>
    <property type="match status" value="1"/>
</dbReference>
<feature type="transmembrane region" description="Helical" evidence="4">
    <location>
        <begin position="48"/>
        <end position="69"/>
    </location>
</feature>
<evidence type="ECO:0000259" key="5">
    <source>
        <dbReference type="PROSITE" id="PS50887"/>
    </source>
</evidence>
<dbReference type="PANTHER" id="PTHR45138">
    <property type="entry name" value="REGULATORY COMPONENTS OF SENSORY TRANSDUCTION SYSTEM"/>
    <property type="match status" value="1"/>
</dbReference>
<keyword evidence="4" id="KW-1133">Transmembrane helix</keyword>
<dbReference type="GO" id="GO:0052621">
    <property type="term" value="F:diguanylate cyclase activity"/>
    <property type="evidence" value="ECO:0007669"/>
    <property type="project" value="UniProtKB-EC"/>
</dbReference>
<comment type="caution">
    <text evidence="6">The sequence shown here is derived from an EMBL/GenBank/DDBJ whole genome shotgun (WGS) entry which is preliminary data.</text>
</comment>
<feature type="coiled-coil region" evidence="3">
    <location>
        <begin position="179"/>
        <end position="213"/>
    </location>
</feature>
<gene>
    <name evidence="6" type="ORF">RF819_09220</name>
</gene>
<dbReference type="EC" id="2.7.7.65" evidence="1"/>
<dbReference type="NCBIfam" id="TIGR00254">
    <property type="entry name" value="GGDEF"/>
    <property type="match status" value="1"/>
</dbReference>
<evidence type="ECO:0000256" key="1">
    <source>
        <dbReference type="ARBA" id="ARBA00012528"/>
    </source>
</evidence>
<keyword evidence="3" id="KW-0175">Coiled coil</keyword>
<keyword evidence="4" id="KW-0472">Membrane</keyword>
<dbReference type="PANTHER" id="PTHR45138:SF9">
    <property type="entry name" value="DIGUANYLATE CYCLASE DGCM-RELATED"/>
    <property type="match status" value="1"/>
</dbReference>